<feature type="transmembrane region" description="Helical" evidence="1">
    <location>
        <begin position="198"/>
        <end position="218"/>
    </location>
</feature>
<dbReference type="PANTHER" id="PTHR10590:SF4">
    <property type="entry name" value="SOLUTE CARRIER FAMILY 28 MEMBER 3"/>
    <property type="match status" value="1"/>
</dbReference>
<keyword evidence="1" id="KW-0812">Transmembrane</keyword>
<comment type="caution">
    <text evidence="2">The sequence shown here is derived from an EMBL/GenBank/DDBJ whole genome shotgun (WGS) entry which is preliminary data.</text>
</comment>
<keyword evidence="3" id="KW-1185">Reference proteome</keyword>
<proteinExistence type="predicted"/>
<accession>A0ABQ7TER1</accession>
<evidence type="ECO:0000313" key="3">
    <source>
        <dbReference type="Proteomes" id="UP000826234"/>
    </source>
</evidence>
<feature type="transmembrane region" description="Helical" evidence="1">
    <location>
        <begin position="171"/>
        <end position="192"/>
    </location>
</feature>
<evidence type="ECO:0000256" key="1">
    <source>
        <dbReference type="SAM" id="Phobius"/>
    </source>
</evidence>
<keyword evidence="1" id="KW-0472">Membrane</keyword>
<dbReference type="Proteomes" id="UP000826234">
    <property type="component" value="Unassembled WGS sequence"/>
</dbReference>
<reference evidence="2 3" key="1">
    <citation type="journal article" date="2022" name="Gigascience">
        <title>A chromosome-level genome assembly and annotation of the desert horned lizard, Phrynosoma platyrhinos, provides insight into chromosomal rearrangements among reptiles.</title>
        <authorList>
            <person name="Koochekian N."/>
            <person name="Ascanio A."/>
            <person name="Farleigh K."/>
            <person name="Card D.C."/>
            <person name="Schield D.R."/>
            <person name="Castoe T.A."/>
            <person name="Jezkova T."/>
        </authorList>
    </citation>
    <scope>NUCLEOTIDE SEQUENCE [LARGE SCALE GENOMIC DNA]</scope>
    <source>
        <strain evidence="2">NK-2021</strain>
    </source>
</reference>
<feature type="transmembrane region" description="Helical" evidence="1">
    <location>
        <begin position="225"/>
        <end position="242"/>
    </location>
</feature>
<dbReference type="PANTHER" id="PTHR10590">
    <property type="entry name" value="SODIUM/NUCLEOSIDE COTRANSPORTER"/>
    <property type="match status" value="1"/>
</dbReference>
<name>A0ABQ7TER1_PHRPL</name>
<dbReference type="EMBL" id="JAIPUX010000439">
    <property type="protein sequence ID" value="KAH0628229.1"/>
    <property type="molecule type" value="Genomic_DNA"/>
</dbReference>
<sequence>MAVPEVSNTFSHSYMNPAFEGDIESDSPNKKNDITFRNRDLERGNSLHCEEVREHDASVNIEKDDRVNTYGPQDHVKPMSQRYLVKKYDAVLHFFKKHKTRIRLLLYATLIEAYLAMVIAACVLNFHRALPLFVLTVLGIFFICWDFLIAKYENRIAKSLFPVGKFLKKEWFWLKWVVWISLIAAIVCWLVFDTAKQGTKQLISFGGLVVYVLLMLIFSKYPTKVSVFGTSFSMFMLNVLFARH</sequence>
<feature type="transmembrane region" description="Helical" evidence="1">
    <location>
        <begin position="104"/>
        <end position="126"/>
    </location>
</feature>
<evidence type="ECO:0000313" key="2">
    <source>
        <dbReference type="EMBL" id="KAH0628229.1"/>
    </source>
</evidence>
<feature type="transmembrane region" description="Helical" evidence="1">
    <location>
        <begin position="132"/>
        <end position="150"/>
    </location>
</feature>
<keyword evidence="1" id="KW-1133">Transmembrane helix</keyword>
<dbReference type="InterPro" id="IPR008276">
    <property type="entry name" value="C_nuclsd_transpt"/>
</dbReference>
<gene>
    <name evidence="2" type="ORF">JD844_009107</name>
</gene>
<protein>
    <submittedName>
        <fullName evidence="2">Uncharacterized protein</fullName>
    </submittedName>
</protein>
<organism evidence="2 3">
    <name type="scientific">Phrynosoma platyrhinos</name>
    <name type="common">Desert horned lizard</name>
    <dbReference type="NCBI Taxonomy" id="52577"/>
    <lineage>
        <taxon>Eukaryota</taxon>
        <taxon>Metazoa</taxon>
        <taxon>Chordata</taxon>
        <taxon>Craniata</taxon>
        <taxon>Vertebrata</taxon>
        <taxon>Euteleostomi</taxon>
        <taxon>Lepidosauria</taxon>
        <taxon>Squamata</taxon>
        <taxon>Bifurcata</taxon>
        <taxon>Unidentata</taxon>
        <taxon>Episquamata</taxon>
        <taxon>Toxicofera</taxon>
        <taxon>Iguania</taxon>
        <taxon>Phrynosomatidae</taxon>
        <taxon>Phrynosomatinae</taxon>
        <taxon>Phrynosoma</taxon>
    </lineage>
</organism>